<keyword evidence="7" id="KW-0233">DNA recombination</keyword>
<dbReference type="InterPro" id="IPR013762">
    <property type="entry name" value="Integrase-like_cat_sf"/>
</dbReference>
<dbReference type="Gene3D" id="1.10.443.10">
    <property type="entry name" value="Intergrase catalytic core"/>
    <property type="match status" value="1"/>
</dbReference>
<evidence type="ECO:0000256" key="5">
    <source>
        <dbReference type="ARBA" id="ARBA00022908"/>
    </source>
</evidence>
<reference evidence="13" key="1">
    <citation type="journal article" date="2019" name="Int. J. Syst. Evol. Microbiol.">
        <title>The Global Catalogue of Microorganisms (GCM) 10K type strain sequencing project: providing services to taxonomists for standard genome sequencing and annotation.</title>
        <authorList>
            <consortium name="The Broad Institute Genomics Platform"/>
            <consortium name="The Broad Institute Genome Sequencing Center for Infectious Disease"/>
            <person name="Wu L."/>
            <person name="Ma J."/>
        </authorList>
    </citation>
    <scope>NUCLEOTIDE SEQUENCE [LARGE SCALE GENOMIC DNA]</scope>
    <source>
        <strain evidence="13">CGMCC 4.1621</strain>
    </source>
</reference>
<evidence type="ECO:0000256" key="3">
    <source>
        <dbReference type="ARBA" id="ARBA00022618"/>
    </source>
</evidence>
<dbReference type="Pfam" id="PF13495">
    <property type="entry name" value="Phage_int_SAM_4"/>
    <property type="match status" value="1"/>
</dbReference>
<keyword evidence="2" id="KW-0963">Cytoplasm</keyword>
<dbReference type="Pfam" id="PF00589">
    <property type="entry name" value="Phage_integrase"/>
    <property type="match status" value="1"/>
</dbReference>
<dbReference type="SUPFAM" id="SSF56349">
    <property type="entry name" value="DNA breaking-rejoining enzymes"/>
    <property type="match status" value="1"/>
</dbReference>
<dbReference type="NCBIfam" id="NF040815">
    <property type="entry name" value="recomb_XerA_Arch"/>
    <property type="match status" value="1"/>
</dbReference>
<dbReference type="Gene3D" id="1.10.150.130">
    <property type="match status" value="1"/>
</dbReference>
<proteinExistence type="predicted"/>
<evidence type="ECO:0000313" key="12">
    <source>
        <dbReference type="EMBL" id="MFC7063499.1"/>
    </source>
</evidence>
<evidence type="ECO:0000256" key="1">
    <source>
        <dbReference type="ARBA" id="ARBA00004496"/>
    </source>
</evidence>
<evidence type="ECO:0000313" key="13">
    <source>
        <dbReference type="Proteomes" id="UP001596410"/>
    </source>
</evidence>
<dbReference type="InterPro" id="IPR050090">
    <property type="entry name" value="Tyrosine_recombinase_XerCD"/>
</dbReference>
<evidence type="ECO:0000256" key="6">
    <source>
        <dbReference type="ARBA" id="ARBA00023125"/>
    </source>
</evidence>
<keyword evidence="4" id="KW-0159">Chromosome partition</keyword>
<comment type="caution">
    <text evidence="12">The sequence shown here is derived from an EMBL/GenBank/DDBJ whole genome shotgun (WGS) entry which is preliminary data.</text>
</comment>
<evidence type="ECO:0000256" key="4">
    <source>
        <dbReference type="ARBA" id="ARBA00022829"/>
    </source>
</evidence>
<dbReference type="Proteomes" id="UP001596410">
    <property type="component" value="Unassembled WGS sequence"/>
</dbReference>
<dbReference type="PROSITE" id="PS51900">
    <property type="entry name" value="CB"/>
    <property type="match status" value="1"/>
</dbReference>
<comment type="subcellular location">
    <subcellularLocation>
        <location evidence="1">Cytoplasm</location>
    </subcellularLocation>
</comment>
<evidence type="ECO:0000256" key="9">
    <source>
        <dbReference type="PROSITE-ProRule" id="PRU01248"/>
    </source>
</evidence>
<sequence length="329" mass="37897">MNLGEQLLSDLVGALKDLYPTIDVENTKNKLSTVLSEYYIQRVELGEVHPDLEDKIQLFISAKKLEGLSPFTLDNYLMELSMFADIVKRKAEDITTADVRMYLSQDGTIRMSTIRKKLSVLKSFFSWLASEEYIKRDPTTNIKAPKDEYRLPKSLSIEELELLRESCGTVRQRAFLEILYATGCRLSEVHGLDKADINLQNMSTLVIGKGDKQREVYFSIRAMYHLGKYMKGRNDNCEALMVTERKPYRRLSKRGIQREIEIIARKAGLQDKVSPHVLRHTFATLTLNNGAELVAIQELLGHSSPDTTLRYAKITYERKREQHKKFLIQ</sequence>
<dbReference type="InterPro" id="IPR011010">
    <property type="entry name" value="DNA_brk_join_enz"/>
</dbReference>
<name>A0ABW2ESU4_9BACI</name>
<dbReference type="InterPro" id="IPR010998">
    <property type="entry name" value="Integrase_recombinase_N"/>
</dbReference>
<dbReference type="PANTHER" id="PTHR30349">
    <property type="entry name" value="PHAGE INTEGRASE-RELATED"/>
    <property type="match status" value="1"/>
</dbReference>
<accession>A0ABW2ESU4</accession>
<keyword evidence="6 9" id="KW-0238">DNA-binding</keyword>
<evidence type="ECO:0000259" key="11">
    <source>
        <dbReference type="PROSITE" id="PS51900"/>
    </source>
</evidence>
<keyword evidence="5" id="KW-0229">DNA integration</keyword>
<evidence type="ECO:0000256" key="7">
    <source>
        <dbReference type="ARBA" id="ARBA00023172"/>
    </source>
</evidence>
<dbReference type="PANTHER" id="PTHR30349:SF77">
    <property type="entry name" value="TYROSINE RECOMBINASE XERC"/>
    <property type="match status" value="1"/>
</dbReference>
<feature type="domain" description="Core-binding (CB)" evidence="11">
    <location>
        <begin position="50"/>
        <end position="129"/>
    </location>
</feature>
<keyword evidence="8" id="KW-0131">Cell cycle</keyword>
<dbReference type="RefSeq" id="WP_204708611.1">
    <property type="nucleotide sequence ID" value="NZ_JBHSZV010000047.1"/>
</dbReference>
<keyword evidence="13" id="KW-1185">Reference proteome</keyword>
<keyword evidence="3" id="KW-0132">Cell division</keyword>
<dbReference type="InterPro" id="IPR004107">
    <property type="entry name" value="Integrase_SAM-like_N"/>
</dbReference>
<evidence type="ECO:0000259" key="10">
    <source>
        <dbReference type="PROSITE" id="PS51898"/>
    </source>
</evidence>
<dbReference type="InterPro" id="IPR044068">
    <property type="entry name" value="CB"/>
</dbReference>
<evidence type="ECO:0000256" key="2">
    <source>
        <dbReference type="ARBA" id="ARBA00022490"/>
    </source>
</evidence>
<evidence type="ECO:0000256" key="8">
    <source>
        <dbReference type="ARBA" id="ARBA00023306"/>
    </source>
</evidence>
<protein>
    <submittedName>
        <fullName evidence="12">Site-specific tyrosine recombinase/integron integrase</fullName>
    </submittedName>
</protein>
<dbReference type="EMBL" id="JBHSZV010000047">
    <property type="protein sequence ID" value="MFC7063499.1"/>
    <property type="molecule type" value="Genomic_DNA"/>
</dbReference>
<dbReference type="InterPro" id="IPR002104">
    <property type="entry name" value="Integrase_catalytic"/>
</dbReference>
<gene>
    <name evidence="12" type="primary">xerA</name>
    <name evidence="12" type="ORF">ACFQIC_16935</name>
</gene>
<organism evidence="12 13">
    <name type="scientific">Halobacillus seohaensis</name>
    <dbReference type="NCBI Taxonomy" id="447421"/>
    <lineage>
        <taxon>Bacteria</taxon>
        <taxon>Bacillati</taxon>
        <taxon>Bacillota</taxon>
        <taxon>Bacilli</taxon>
        <taxon>Bacillales</taxon>
        <taxon>Bacillaceae</taxon>
        <taxon>Halobacillus</taxon>
    </lineage>
</organism>
<feature type="domain" description="Tyr recombinase" evidence="10">
    <location>
        <begin position="150"/>
        <end position="324"/>
    </location>
</feature>
<dbReference type="PROSITE" id="PS51898">
    <property type="entry name" value="TYR_RECOMBINASE"/>
    <property type="match status" value="1"/>
</dbReference>